<dbReference type="InterPro" id="IPR020845">
    <property type="entry name" value="AMP-binding_CS"/>
</dbReference>
<evidence type="ECO:0000256" key="3">
    <source>
        <dbReference type="ARBA" id="ARBA00029454"/>
    </source>
</evidence>
<dbReference type="PANTHER" id="PTHR45527">
    <property type="entry name" value="NONRIBOSOMAL PEPTIDE SYNTHETASE"/>
    <property type="match status" value="1"/>
</dbReference>
<dbReference type="PROSITE" id="PS00455">
    <property type="entry name" value="AMP_BINDING"/>
    <property type="match status" value="1"/>
</dbReference>
<evidence type="ECO:0000256" key="1">
    <source>
        <dbReference type="ARBA" id="ARBA00022450"/>
    </source>
</evidence>
<dbReference type="Gene3D" id="3.30.559.30">
    <property type="entry name" value="Nonribosomal peptide synthetase, condensation domain"/>
    <property type="match status" value="1"/>
</dbReference>
<feature type="domain" description="AMP-dependent synthetase/ligase" evidence="4">
    <location>
        <begin position="109"/>
        <end position="286"/>
    </location>
</feature>
<sequence length="534" mass="58662">MYGALAHSKVPFDVLLEELKVPRSSTSSPLFQVLLNYTLGIREMSTFASCEMDMVGVEDARSGCDLVVSIVETAGQDTALSFTMPPSLGGVVERWEGWETTVSQQVDVASQRYPDNIAVKLGFTNTEIIYDMLNELVGRAARALKDLDVGIATRVAILCEPSADMIVFILAILRVGAAYVPLDSRNSHERLSSIIGDSSPRLLLSDSRLGECASLLGEEHIMPVRLMETLLIADSPDGPYEGNVSHPDHPAFVLYTSGSTGAPKGIILDHLNWVNQFAAVTQEYGLAQEKVLQRVLQALTWPSSRCSLLFVPLEIDSRRNGNYCPVGRTLPNYQVHILGPNGRSLPAGFPGEIYICGLGVGRGYLNQPELICAKFLSGTTLPAGLSNLSESDVIYRTGDRGRLLNDGSLVVLGRLEGDSQIKLRGQRVELDEIAHALLLVSKEKLANAHVCVRGTGTDTFLVAFVVFSNDPLDEEVDRITYLKQLRQRIPLPRYMCPSIMIPLKNYHLASMERSTEKPLTQLYCLTHPSTTRCW</sequence>
<dbReference type="Gene3D" id="3.30.559.10">
    <property type="entry name" value="Chloramphenicol acetyltransferase-like domain"/>
    <property type="match status" value="1"/>
</dbReference>
<comment type="caution">
    <text evidence="5">The sequence shown here is derived from an EMBL/GenBank/DDBJ whole genome shotgun (WGS) entry which is preliminary data.</text>
</comment>
<evidence type="ECO:0000313" key="6">
    <source>
        <dbReference type="Proteomes" id="UP001165189"/>
    </source>
</evidence>
<dbReference type="Gene3D" id="3.30.300.30">
    <property type="match status" value="1"/>
</dbReference>
<name>A0ABQ6KHH2_ASPOZ</name>
<evidence type="ECO:0000313" key="5">
    <source>
        <dbReference type="EMBL" id="GMG42544.1"/>
    </source>
</evidence>
<dbReference type="PANTHER" id="PTHR45527:SF1">
    <property type="entry name" value="FATTY ACID SYNTHASE"/>
    <property type="match status" value="1"/>
</dbReference>
<reference evidence="5" key="1">
    <citation type="submission" date="2023-04" db="EMBL/GenBank/DDBJ databases">
        <title>Aspergillus oryzae var. brunneus NBRC 4377.</title>
        <authorList>
            <person name="Ichikawa N."/>
            <person name="Sato H."/>
            <person name="Tonouchi N."/>
        </authorList>
    </citation>
    <scope>NUCLEOTIDE SEQUENCE</scope>
    <source>
        <strain evidence="5">NBRC 4377</strain>
    </source>
</reference>
<keyword evidence="2" id="KW-0597">Phosphoprotein</keyword>
<dbReference type="SUPFAM" id="SSF56801">
    <property type="entry name" value="Acetyl-CoA synthetase-like"/>
    <property type="match status" value="1"/>
</dbReference>
<dbReference type="EMBL" id="BSYB01000005">
    <property type="protein sequence ID" value="GMG42544.1"/>
    <property type="molecule type" value="Genomic_DNA"/>
</dbReference>
<dbReference type="InterPro" id="IPR042099">
    <property type="entry name" value="ANL_N_sf"/>
</dbReference>
<evidence type="ECO:0000259" key="4">
    <source>
        <dbReference type="Pfam" id="PF00501"/>
    </source>
</evidence>
<dbReference type="SUPFAM" id="SSF52777">
    <property type="entry name" value="CoA-dependent acyltransferases"/>
    <property type="match status" value="1"/>
</dbReference>
<evidence type="ECO:0000256" key="2">
    <source>
        <dbReference type="ARBA" id="ARBA00022553"/>
    </source>
</evidence>
<protein>
    <submittedName>
        <fullName evidence="5">Unnamed protein product</fullName>
    </submittedName>
</protein>
<proteinExistence type="inferred from homology"/>
<dbReference type="Proteomes" id="UP001165189">
    <property type="component" value="Unassembled WGS sequence"/>
</dbReference>
<accession>A0ABQ6KHH2</accession>
<gene>
    <name evidence="5" type="ORF">Aory05_000167100</name>
</gene>
<dbReference type="Pfam" id="PF00501">
    <property type="entry name" value="AMP-binding"/>
    <property type="match status" value="1"/>
</dbReference>
<dbReference type="InterPro" id="IPR045851">
    <property type="entry name" value="AMP-bd_C_sf"/>
</dbReference>
<keyword evidence="1" id="KW-0596">Phosphopantetheine</keyword>
<dbReference type="InterPro" id="IPR023213">
    <property type="entry name" value="CAT-like_dom_sf"/>
</dbReference>
<keyword evidence="6" id="KW-1185">Reference proteome</keyword>
<organism evidence="5 6">
    <name type="scientific">Aspergillus oryzae var. brunneus</name>
    <dbReference type="NCBI Taxonomy" id="332754"/>
    <lineage>
        <taxon>Eukaryota</taxon>
        <taxon>Fungi</taxon>
        <taxon>Dikarya</taxon>
        <taxon>Ascomycota</taxon>
        <taxon>Pezizomycotina</taxon>
        <taxon>Eurotiomycetes</taxon>
        <taxon>Eurotiomycetidae</taxon>
        <taxon>Eurotiales</taxon>
        <taxon>Aspergillaceae</taxon>
        <taxon>Aspergillus</taxon>
        <taxon>Aspergillus subgen. Circumdati</taxon>
    </lineage>
</organism>
<dbReference type="InterPro" id="IPR000873">
    <property type="entry name" value="AMP-dep_synth/lig_dom"/>
</dbReference>
<comment type="similarity">
    <text evidence="3">Belongs to the NRP synthetase family.</text>
</comment>
<dbReference type="Gene3D" id="3.40.50.12780">
    <property type="entry name" value="N-terminal domain of ligase-like"/>
    <property type="match status" value="2"/>
</dbReference>